<evidence type="ECO:0000313" key="3">
    <source>
        <dbReference type="Proteomes" id="UP001321760"/>
    </source>
</evidence>
<gene>
    <name evidence="2" type="ORF">QBC34DRAFT_457451</name>
</gene>
<protein>
    <submittedName>
        <fullName evidence="2">Uncharacterized protein</fullName>
    </submittedName>
</protein>
<evidence type="ECO:0000313" key="2">
    <source>
        <dbReference type="EMBL" id="KAK4441894.1"/>
    </source>
</evidence>
<proteinExistence type="predicted"/>
<organism evidence="2 3">
    <name type="scientific">Podospora aff. communis PSN243</name>
    <dbReference type="NCBI Taxonomy" id="3040156"/>
    <lineage>
        <taxon>Eukaryota</taxon>
        <taxon>Fungi</taxon>
        <taxon>Dikarya</taxon>
        <taxon>Ascomycota</taxon>
        <taxon>Pezizomycotina</taxon>
        <taxon>Sordariomycetes</taxon>
        <taxon>Sordariomycetidae</taxon>
        <taxon>Sordariales</taxon>
        <taxon>Podosporaceae</taxon>
        <taxon>Podospora</taxon>
    </lineage>
</organism>
<dbReference type="EMBL" id="MU866049">
    <property type="protein sequence ID" value="KAK4441894.1"/>
    <property type="molecule type" value="Genomic_DNA"/>
</dbReference>
<dbReference type="AlphaFoldDB" id="A0AAV9FZ12"/>
<accession>A0AAV9FZ12</accession>
<feature type="chain" id="PRO_5043530038" evidence="1">
    <location>
        <begin position="21"/>
        <end position="200"/>
    </location>
</feature>
<name>A0AAV9FZ12_9PEZI</name>
<reference evidence="2" key="2">
    <citation type="submission" date="2023-05" db="EMBL/GenBank/DDBJ databases">
        <authorList>
            <consortium name="Lawrence Berkeley National Laboratory"/>
            <person name="Steindorff A."/>
            <person name="Hensen N."/>
            <person name="Bonometti L."/>
            <person name="Westerberg I."/>
            <person name="Brannstrom I.O."/>
            <person name="Guillou S."/>
            <person name="Cros-Aarteil S."/>
            <person name="Calhoun S."/>
            <person name="Haridas S."/>
            <person name="Kuo A."/>
            <person name="Mondo S."/>
            <person name="Pangilinan J."/>
            <person name="Riley R."/>
            <person name="Labutti K."/>
            <person name="Andreopoulos B."/>
            <person name="Lipzen A."/>
            <person name="Chen C."/>
            <person name="Yanf M."/>
            <person name="Daum C."/>
            <person name="Ng V."/>
            <person name="Clum A."/>
            <person name="Ohm R."/>
            <person name="Martin F."/>
            <person name="Silar P."/>
            <person name="Natvig D."/>
            <person name="Lalanne C."/>
            <person name="Gautier V."/>
            <person name="Ament-Velasquez S.L."/>
            <person name="Kruys A."/>
            <person name="Hutchinson M.I."/>
            <person name="Powell A.J."/>
            <person name="Barry K."/>
            <person name="Miller A.N."/>
            <person name="Grigoriev I.V."/>
            <person name="Debuchy R."/>
            <person name="Gladieux P."/>
            <person name="Thoren M.H."/>
            <person name="Johannesson H."/>
        </authorList>
    </citation>
    <scope>NUCLEOTIDE SEQUENCE</scope>
    <source>
        <strain evidence="2">PSN243</strain>
    </source>
</reference>
<keyword evidence="3" id="KW-1185">Reference proteome</keyword>
<feature type="signal peptide" evidence="1">
    <location>
        <begin position="1"/>
        <end position="20"/>
    </location>
</feature>
<sequence>MHLSTTLLPAVLLLLAPATSIPAPSPQMREPFQCPNGPTCQSELMTMSCQNGNLVCMLGLMVQIPVGKCTDCTGSMCARRSDDYPAELKTRREVVERDVVARSVVEREVVERNIVEKGIVRRQDRCQAQWECACVAFDGKGYYTRGLGKQCPVMEGAYEVCDSQTGFLCIFGCRSELLKGFTNEKCDALFPGTRAVCKSY</sequence>
<dbReference type="Proteomes" id="UP001321760">
    <property type="component" value="Unassembled WGS sequence"/>
</dbReference>
<reference evidence="2" key="1">
    <citation type="journal article" date="2023" name="Mol. Phylogenet. Evol.">
        <title>Genome-scale phylogeny and comparative genomics of the fungal order Sordariales.</title>
        <authorList>
            <person name="Hensen N."/>
            <person name="Bonometti L."/>
            <person name="Westerberg I."/>
            <person name="Brannstrom I.O."/>
            <person name="Guillou S."/>
            <person name="Cros-Aarteil S."/>
            <person name="Calhoun S."/>
            <person name="Haridas S."/>
            <person name="Kuo A."/>
            <person name="Mondo S."/>
            <person name="Pangilinan J."/>
            <person name="Riley R."/>
            <person name="LaButti K."/>
            <person name="Andreopoulos B."/>
            <person name="Lipzen A."/>
            <person name="Chen C."/>
            <person name="Yan M."/>
            <person name="Daum C."/>
            <person name="Ng V."/>
            <person name="Clum A."/>
            <person name="Steindorff A."/>
            <person name="Ohm R.A."/>
            <person name="Martin F."/>
            <person name="Silar P."/>
            <person name="Natvig D.O."/>
            <person name="Lalanne C."/>
            <person name="Gautier V."/>
            <person name="Ament-Velasquez S.L."/>
            <person name="Kruys A."/>
            <person name="Hutchinson M.I."/>
            <person name="Powell A.J."/>
            <person name="Barry K."/>
            <person name="Miller A.N."/>
            <person name="Grigoriev I.V."/>
            <person name="Debuchy R."/>
            <person name="Gladieux P."/>
            <person name="Hiltunen Thoren M."/>
            <person name="Johannesson H."/>
        </authorList>
    </citation>
    <scope>NUCLEOTIDE SEQUENCE</scope>
    <source>
        <strain evidence="2">PSN243</strain>
    </source>
</reference>
<evidence type="ECO:0000256" key="1">
    <source>
        <dbReference type="SAM" id="SignalP"/>
    </source>
</evidence>
<keyword evidence="1" id="KW-0732">Signal</keyword>
<comment type="caution">
    <text evidence="2">The sequence shown here is derived from an EMBL/GenBank/DDBJ whole genome shotgun (WGS) entry which is preliminary data.</text>
</comment>